<comment type="caution">
    <text evidence="2">The sequence shown here is derived from an EMBL/GenBank/DDBJ whole genome shotgun (WGS) entry which is preliminary data.</text>
</comment>
<organism evidence="2 3">
    <name type="scientific">Calicophoron daubneyi</name>
    <name type="common">Rumen fluke</name>
    <name type="synonym">Paramphistomum daubneyi</name>
    <dbReference type="NCBI Taxonomy" id="300641"/>
    <lineage>
        <taxon>Eukaryota</taxon>
        <taxon>Metazoa</taxon>
        <taxon>Spiralia</taxon>
        <taxon>Lophotrochozoa</taxon>
        <taxon>Platyhelminthes</taxon>
        <taxon>Trematoda</taxon>
        <taxon>Digenea</taxon>
        <taxon>Plagiorchiida</taxon>
        <taxon>Pronocephalata</taxon>
        <taxon>Paramphistomoidea</taxon>
        <taxon>Paramphistomidae</taxon>
        <taxon>Calicophoron</taxon>
    </lineage>
</organism>
<proteinExistence type="predicted"/>
<reference evidence="2" key="1">
    <citation type="submission" date="2024-06" db="EMBL/GenBank/DDBJ databases">
        <authorList>
            <person name="Liu X."/>
            <person name="Lenzi L."/>
            <person name="Haldenby T S."/>
            <person name="Uol C."/>
        </authorList>
    </citation>
    <scope>NUCLEOTIDE SEQUENCE</scope>
</reference>
<protein>
    <submittedName>
        <fullName evidence="2">Uncharacterized protein</fullName>
    </submittedName>
</protein>
<feature type="region of interest" description="Disordered" evidence="1">
    <location>
        <begin position="334"/>
        <end position="358"/>
    </location>
</feature>
<sequence length="408" mass="46704">MPRMPMLPYRLGSEESESSPKPEQKNQRPTIKLNQMEDLLRMFASPASRRCTSIILEDTNVLTYNDYSPAPAVESSRTSLMMHDFVNAMYNIYGGPESEVTPEAFSKWRGRFKKWCKLQTIKKRARRIGEVVFTVDPMEFKRENRTYAWNIRQRLNKLFRTSVLTINSRRAHAKLEARLKRLKRAQIQKAEMQLAESEIQRLEGLRNRGLISSKQLASFKGDTKRRMTISRPLPRLNLKNGKPIPTSNKVLDMEKRPPKLYSTEPLKKTLFGTLKSIYNEDSKIKEDIRAVKNGSDICDSVRSMLNRLSASKSQSVSETFDQDATERGEVDFSLTDTVPSPAENKEAPEVVTRQGPRITYAPKEDYLPFLSGNSSTEPTIQELYDEAERVLKGRAETDESGEAEQPAK</sequence>
<feature type="region of interest" description="Disordered" evidence="1">
    <location>
        <begin position="1"/>
        <end position="29"/>
    </location>
</feature>
<evidence type="ECO:0000313" key="2">
    <source>
        <dbReference type="EMBL" id="CAL5141983.1"/>
    </source>
</evidence>
<dbReference type="EMBL" id="CAXLJL010000933">
    <property type="protein sequence ID" value="CAL5141983.1"/>
    <property type="molecule type" value="Genomic_DNA"/>
</dbReference>
<accession>A0AAV2TYP2</accession>
<gene>
    <name evidence="2" type="ORF">CDAUBV1_LOCUS17270</name>
</gene>
<dbReference type="AlphaFoldDB" id="A0AAV2TYP2"/>
<evidence type="ECO:0000313" key="3">
    <source>
        <dbReference type="Proteomes" id="UP001497525"/>
    </source>
</evidence>
<dbReference type="Proteomes" id="UP001497525">
    <property type="component" value="Unassembled WGS sequence"/>
</dbReference>
<evidence type="ECO:0000256" key="1">
    <source>
        <dbReference type="SAM" id="MobiDB-lite"/>
    </source>
</evidence>
<name>A0AAV2TYP2_CALDB</name>